<keyword evidence="2" id="KW-1185">Reference proteome</keyword>
<proteinExistence type="predicted"/>
<keyword evidence="1" id="KW-1133">Transmembrane helix</keyword>
<keyword evidence="1" id="KW-0812">Transmembrane</keyword>
<evidence type="ECO:0000256" key="1">
    <source>
        <dbReference type="SAM" id="Phobius"/>
    </source>
</evidence>
<name>A0A914CPK9_9BILA</name>
<evidence type="ECO:0000313" key="3">
    <source>
        <dbReference type="WBParaSite" id="ACRNAN_scaffold12890.g13655.t1"/>
    </source>
</evidence>
<keyword evidence="1" id="KW-0472">Membrane</keyword>
<sequence>MSGKRVAKNLIDTSSVLLAGAAGGVVGAVVGGIAGPVGTITGGFLGSVAASAACSALVDKLTQSFFGIPKDIAILDSDSNRIMNLDYEFGFWILNQESGFEFGIRIKNPVLNSDFGF</sequence>
<protein>
    <submittedName>
        <fullName evidence="3">Glycine zipper domain-containing protein</fullName>
    </submittedName>
</protein>
<organism evidence="2 3">
    <name type="scientific">Acrobeloides nanus</name>
    <dbReference type="NCBI Taxonomy" id="290746"/>
    <lineage>
        <taxon>Eukaryota</taxon>
        <taxon>Metazoa</taxon>
        <taxon>Ecdysozoa</taxon>
        <taxon>Nematoda</taxon>
        <taxon>Chromadorea</taxon>
        <taxon>Rhabditida</taxon>
        <taxon>Tylenchina</taxon>
        <taxon>Cephalobomorpha</taxon>
        <taxon>Cephaloboidea</taxon>
        <taxon>Cephalobidae</taxon>
        <taxon>Acrobeloides</taxon>
    </lineage>
</organism>
<evidence type="ECO:0000313" key="2">
    <source>
        <dbReference type="Proteomes" id="UP000887540"/>
    </source>
</evidence>
<dbReference type="WBParaSite" id="ACRNAN_scaffold12890.g13655.t1">
    <property type="protein sequence ID" value="ACRNAN_scaffold12890.g13655.t1"/>
    <property type="gene ID" value="ACRNAN_scaffold12890.g13655"/>
</dbReference>
<feature type="transmembrane region" description="Helical" evidence="1">
    <location>
        <begin position="12"/>
        <end position="34"/>
    </location>
</feature>
<reference evidence="3" key="1">
    <citation type="submission" date="2022-11" db="UniProtKB">
        <authorList>
            <consortium name="WormBaseParasite"/>
        </authorList>
    </citation>
    <scope>IDENTIFICATION</scope>
</reference>
<dbReference type="Proteomes" id="UP000887540">
    <property type="component" value="Unplaced"/>
</dbReference>
<accession>A0A914CPK9</accession>
<dbReference type="AlphaFoldDB" id="A0A914CPK9"/>